<name>A0AAU7V9T5_9ACTO</name>
<dbReference type="RefSeq" id="WP_350258798.1">
    <property type="nucleotide sequence ID" value="NZ_CP138335.1"/>
</dbReference>
<proteinExistence type="predicted"/>
<dbReference type="AlphaFoldDB" id="A0AAU7V9T5"/>
<organism evidence="1">
    <name type="scientific">Scrofimicrobium appendicitidis</name>
    <dbReference type="NCBI Taxonomy" id="3079930"/>
    <lineage>
        <taxon>Bacteria</taxon>
        <taxon>Bacillati</taxon>
        <taxon>Actinomycetota</taxon>
        <taxon>Actinomycetes</taxon>
        <taxon>Actinomycetales</taxon>
        <taxon>Actinomycetaceae</taxon>
        <taxon>Scrofimicrobium</taxon>
    </lineage>
</organism>
<sequence>MDAITLALTDLLRELGPAAAYDVSLLEELAIHDGPNITTAVSAIVDHKVVVPDDLMERFYVVTHPDRYCYLEDYDYLAEGQAELKA</sequence>
<protein>
    <submittedName>
        <fullName evidence="1">Uncharacterized protein</fullName>
    </submittedName>
</protein>
<evidence type="ECO:0000313" key="1">
    <source>
        <dbReference type="EMBL" id="XBW08598.1"/>
    </source>
</evidence>
<reference evidence="1" key="1">
    <citation type="submission" date="2023-11" db="EMBL/GenBank/DDBJ databases">
        <title>Scrofimicrobium hongkongense sp. nov., isolated from a patient with peritonitis.</title>
        <authorList>
            <person name="Lao H.Y."/>
            <person name="Wong A.Y.P."/>
            <person name="Ng T.L."/>
            <person name="Wong R.Y.L."/>
            <person name="Yau M.C.Y."/>
            <person name="Lam J.Y.W."/>
            <person name="Siu G.K.H."/>
        </authorList>
    </citation>
    <scope>NUCLEOTIDE SEQUENCE</scope>
    <source>
        <strain evidence="1">R131</strain>
    </source>
</reference>
<dbReference type="KEGG" id="sapp:SAC06_03295"/>
<gene>
    <name evidence="1" type="ORF">SAC06_03295</name>
</gene>
<dbReference type="EMBL" id="CP138335">
    <property type="protein sequence ID" value="XBW08598.1"/>
    <property type="molecule type" value="Genomic_DNA"/>
</dbReference>
<accession>A0AAU7V9T5</accession>